<proteinExistence type="inferred from homology"/>
<comment type="subcellular location">
    <subcellularLocation>
        <location evidence="1 6">Membrane</location>
        <topology evidence="1 6">Multi-pass membrane protein</topology>
    </subcellularLocation>
</comment>
<dbReference type="PANTHER" id="PTHR12300">
    <property type="entry name" value="HVA22-LIKE PROTEINS"/>
    <property type="match status" value="1"/>
</dbReference>
<comment type="caution">
    <text evidence="6">Lacks conserved residue(s) required for the propagation of feature annotation.</text>
</comment>
<evidence type="ECO:0000256" key="7">
    <source>
        <dbReference type="SAM" id="MobiDB-lite"/>
    </source>
</evidence>
<reference evidence="8" key="1">
    <citation type="submission" date="2022-12" db="EMBL/GenBank/DDBJ databases">
        <title>Genome assemblies of Blomia tropicalis.</title>
        <authorList>
            <person name="Cui Y."/>
        </authorList>
    </citation>
    <scope>NUCLEOTIDE SEQUENCE</scope>
    <source>
        <tissue evidence="8">Adult mites</tissue>
    </source>
</reference>
<feature type="compositionally biased region" description="Polar residues" evidence="7">
    <location>
        <begin position="111"/>
        <end position="155"/>
    </location>
</feature>
<feature type="region of interest" description="Disordered" evidence="7">
    <location>
        <begin position="92"/>
        <end position="155"/>
    </location>
</feature>
<evidence type="ECO:0000256" key="6">
    <source>
        <dbReference type="RuleBase" id="RU362006"/>
    </source>
</evidence>
<keyword evidence="9" id="KW-1185">Reference proteome</keyword>
<organism evidence="8 9">
    <name type="scientific">Blomia tropicalis</name>
    <name type="common">Mite</name>
    <dbReference type="NCBI Taxonomy" id="40697"/>
    <lineage>
        <taxon>Eukaryota</taxon>
        <taxon>Metazoa</taxon>
        <taxon>Ecdysozoa</taxon>
        <taxon>Arthropoda</taxon>
        <taxon>Chelicerata</taxon>
        <taxon>Arachnida</taxon>
        <taxon>Acari</taxon>
        <taxon>Acariformes</taxon>
        <taxon>Sarcoptiformes</taxon>
        <taxon>Astigmata</taxon>
        <taxon>Glycyphagoidea</taxon>
        <taxon>Echimyopodidae</taxon>
        <taxon>Blomia</taxon>
    </lineage>
</organism>
<name>A0A9Q0MFW2_BLOTA</name>
<dbReference type="AlphaFoldDB" id="A0A9Q0MFW2"/>
<dbReference type="PANTHER" id="PTHR12300:SF161">
    <property type="entry name" value="RECEPTOR EXPRESSION-ENHANCING PROTEIN"/>
    <property type="match status" value="1"/>
</dbReference>
<feature type="transmembrane region" description="Helical" evidence="6">
    <location>
        <begin position="28"/>
        <end position="49"/>
    </location>
</feature>
<gene>
    <name evidence="8" type="ORF">RDWZM_002167</name>
</gene>
<sequence length="155" mass="17371">MDEQQVNRWLKFWSVYGFLRTFEGAFDALIGFVPFYQVAKFVLIIWCYVPLKRNGSDFFYDRYLSPTLTAFQNHSLDDLGERALEQLSLTLKLRNNQTPTPTPSLSPTPTEGSQSTINNAESDLSVQDSPSSPITIASNANSDETPTSPITPLKS</sequence>
<evidence type="ECO:0000256" key="3">
    <source>
        <dbReference type="ARBA" id="ARBA00022692"/>
    </source>
</evidence>
<accession>A0A9Q0MFW2</accession>
<evidence type="ECO:0000256" key="2">
    <source>
        <dbReference type="ARBA" id="ARBA00008573"/>
    </source>
</evidence>
<keyword evidence="5 6" id="KW-0472">Membrane</keyword>
<dbReference type="Pfam" id="PF03134">
    <property type="entry name" value="TB2_DP1_HVA22"/>
    <property type="match status" value="1"/>
</dbReference>
<dbReference type="EMBL" id="JAPWDV010000001">
    <property type="protein sequence ID" value="KAJ6223622.1"/>
    <property type="molecule type" value="Genomic_DNA"/>
</dbReference>
<dbReference type="Proteomes" id="UP001142055">
    <property type="component" value="Chromosome 1"/>
</dbReference>
<keyword evidence="3 6" id="KW-0812">Transmembrane</keyword>
<dbReference type="InterPro" id="IPR004345">
    <property type="entry name" value="TB2_DP1_HVA22"/>
</dbReference>
<dbReference type="GO" id="GO:0016020">
    <property type="term" value="C:membrane"/>
    <property type="evidence" value="ECO:0007669"/>
    <property type="project" value="UniProtKB-SubCell"/>
</dbReference>
<comment type="caution">
    <text evidence="8">The sequence shown here is derived from an EMBL/GenBank/DDBJ whole genome shotgun (WGS) entry which is preliminary data.</text>
</comment>
<evidence type="ECO:0000313" key="8">
    <source>
        <dbReference type="EMBL" id="KAJ6223622.1"/>
    </source>
</evidence>
<comment type="similarity">
    <text evidence="2 6">Belongs to the DP1 family.</text>
</comment>
<evidence type="ECO:0000256" key="4">
    <source>
        <dbReference type="ARBA" id="ARBA00022989"/>
    </source>
</evidence>
<evidence type="ECO:0000256" key="5">
    <source>
        <dbReference type="ARBA" id="ARBA00023136"/>
    </source>
</evidence>
<evidence type="ECO:0000256" key="1">
    <source>
        <dbReference type="ARBA" id="ARBA00004141"/>
    </source>
</evidence>
<evidence type="ECO:0000313" key="9">
    <source>
        <dbReference type="Proteomes" id="UP001142055"/>
    </source>
</evidence>
<protein>
    <recommendedName>
        <fullName evidence="6">Receptor expression-enhancing protein</fullName>
    </recommendedName>
</protein>
<keyword evidence="4 6" id="KW-1133">Transmembrane helix</keyword>